<evidence type="ECO:0000256" key="5">
    <source>
        <dbReference type="ARBA" id="ARBA00022692"/>
    </source>
</evidence>
<comment type="similarity">
    <text evidence="2">Belongs to the CPA3 antiporters (TC 2.A.63) subunit F family.</text>
</comment>
<dbReference type="RefSeq" id="WP_107719895.1">
    <property type="nucleotide sequence ID" value="NZ_CAXBOP010000009.1"/>
</dbReference>
<keyword evidence="7 8" id="KW-0472">Membrane</keyword>
<accession>A0A2R4M2R2</accession>
<organism evidence="9 10">
    <name type="scientific">Celeribacter baekdonensis</name>
    <dbReference type="NCBI Taxonomy" id="875171"/>
    <lineage>
        <taxon>Bacteria</taxon>
        <taxon>Pseudomonadati</taxon>
        <taxon>Pseudomonadota</taxon>
        <taxon>Alphaproteobacteria</taxon>
        <taxon>Rhodobacterales</taxon>
        <taxon>Roseobacteraceae</taxon>
        <taxon>Celeribacter</taxon>
    </lineage>
</organism>
<dbReference type="PANTHER" id="PTHR34702:SF1">
    <property type="entry name" value="NA(+)_H(+) ANTIPORTER SUBUNIT F"/>
    <property type="match status" value="1"/>
</dbReference>
<dbReference type="GO" id="GO:0005886">
    <property type="term" value="C:plasma membrane"/>
    <property type="evidence" value="ECO:0007669"/>
    <property type="project" value="UniProtKB-SubCell"/>
</dbReference>
<keyword evidence="6 8" id="KW-1133">Transmembrane helix</keyword>
<evidence type="ECO:0000256" key="6">
    <source>
        <dbReference type="ARBA" id="ARBA00022989"/>
    </source>
</evidence>
<dbReference type="Pfam" id="PF04066">
    <property type="entry name" value="MrpF_PhaF"/>
    <property type="match status" value="1"/>
</dbReference>
<evidence type="ECO:0000313" key="10">
    <source>
        <dbReference type="Proteomes" id="UP000241447"/>
    </source>
</evidence>
<gene>
    <name evidence="9" type="ORF">DA792_10435</name>
</gene>
<dbReference type="Proteomes" id="UP000241447">
    <property type="component" value="Chromosome"/>
</dbReference>
<dbReference type="OrthoDB" id="9800226at2"/>
<dbReference type="AlphaFoldDB" id="A0A2R4M2R2"/>
<keyword evidence="3" id="KW-0813">Transport</keyword>
<feature type="transmembrane region" description="Helical" evidence="8">
    <location>
        <begin position="61"/>
        <end position="82"/>
    </location>
</feature>
<evidence type="ECO:0000256" key="7">
    <source>
        <dbReference type="ARBA" id="ARBA00023136"/>
    </source>
</evidence>
<evidence type="ECO:0000256" key="3">
    <source>
        <dbReference type="ARBA" id="ARBA00022448"/>
    </source>
</evidence>
<name>A0A2R4M2R2_9RHOB</name>
<evidence type="ECO:0000313" key="9">
    <source>
        <dbReference type="EMBL" id="AVW91451.1"/>
    </source>
</evidence>
<comment type="subcellular location">
    <subcellularLocation>
        <location evidence="1">Cell membrane</location>
        <topology evidence="1">Multi-pass membrane protein</topology>
    </subcellularLocation>
</comment>
<evidence type="ECO:0000256" key="8">
    <source>
        <dbReference type="SAM" id="Phobius"/>
    </source>
</evidence>
<dbReference type="PANTHER" id="PTHR34702">
    <property type="entry name" value="NA(+)/H(+) ANTIPORTER SUBUNIT F1"/>
    <property type="match status" value="1"/>
</dbReference>
<evidence type="ECO:0000256" key="4">
    <source>
        <dbReference type="ARBA" id="ARBA00022475"/>
    </source>
</evidence>
<reference evidence="9 10" key="1">
    <citation type="submission" date="2018-03" db="EMBL/GenBank/DDBJ databases">
        <title>The Complete Genome of Celeribacter baekdonensis strain LH4, a Thiosulfate-Oxidizing Alphaproteobacterium Isolated from Gulf of Mexico Continental Slope Sediments.</title>
        <authorList>
            <person name="Flood B.E."/>
            <person name="Bailey J.V."/>
            <person name="Leprich D."/>
        </authorList>
    </citation>
    <scope>NUCLEOTIDE SEQUENCE [LARGE SCALE GENOMIC DNA]</scope>
    <source>
        <strain evidence="9 10">LH4</strain>
    </source>
</reference>
<proteinExistence type="inferred from homology"/>
<evidence type="ECO:0000256" key="2">
    <source>
        <dbReference type="ARBA" id="ARBA00009212"/>
    </source>
</evidence>
<dbReference type="KEGG" id="cbak:DA792_10435"/>
<dbReference type="EMBL" id="CP028475">
    <property type="protein sequence ID" value="AVW91451.1"/>
    <property type="molecule type" value="Genomic_DNA"/>
</dbReference>
<evidence type="ECO:0000256" key="1">
    <source>
        <dbReference type="ARBA" id="ARBA00004651"/>
    </source>
</evidence>
<dbReference type="GO" id="GO:0015385">
    <property type="term" value="F:sodium:proton antiporter activity"/>
    <property type="evidence" value="ECO:0007669"/>
    <property type="project" value="TreeGrafter"/>
</dbReference>
<feature type="transmembrane region" description="Helical" evidence="8">
    <location>
        <begin position="36"/>
        <end position="54"/>
    </location>
</feature>
<dbReference type="InterPro" id="IPR007208">
    <property type="entry name" value="MrpF/PhaF-like"/>
</dbReference>
<keyword evidence="5 8" id="KW-0812">Transmembrane</keyword>
<protein>
    <submittedName>
        <fullName evidence="9">Cation:proton antiporter</fullName>
    </submittedName>
</protein>
<keyword evidence="4" id="KW-1003">Cell membrane</keyword>
<sequence>MAELILFVAAGFVLLAFVLAALRFIKGPRGTDRVVAFDGLTIISVTAIVLIALITDRKIYLDVALVYALLSFLGVLIAARYLEGGDHD</sequence>